<evidence type="ECO:0000256" key="1">
    <source>
        <dbReference type="SAM" id="MobiDB-lite"/>
    </source>
</evidence>
<keyword evidence="2" id="KW-0732">Signal</keyword>
<dbReference type="RefSeq" id="WP_101038260.1">
    <property type="nucleotide sequence ID" value="NZ_CP073801.1"/>
</dbReference>
<organism evidence="3 4">
    <name type="scientific">Macrococcoides caseolyticum</name>
    <dbReference type="NCBI Taxonomy" id="69966"/>
    <lineage>
        <taxon>Bacteria</taxon>
        <taxon>Bacillati</taxon>
        <taxon>Bacillota</taxon>
        <taxon>Bacilli</taxon>
        <taxon>Bacillales</taxon>
        <taxon>Staphylococcaceae</taxon>
        <taxon>Macrococcoides</taxon>
    </lineage>
</organism>
<evidence type="ECO:0000313" key="4">
    <source>
        <dbReference type="Proteomes" id="UP000233482"/>
    </source>
</evidence>
<feature type="chain" id="PRO_5032863285" description="Internalin" evidence="2">
    <location>
        <begin position="19"/>
        <end position="165"/>
    </location>
</feature>
<proteinExistence type="predicted"/>
<name>A0A855GJZ1_9STAP</name>
<protein>
    <recommendedName>
        <fullName evidence="5">Internalin</fullName>
    </recommendedName>
</protein>
<comment type="caution">
    <text evidence="3">The sequence shown here is derived from an EMBL/GenBank/DDBJ whole genome shotgun (WGS) entry which is preliminary data.</text>
</comment>
<accession>A0A855GJZ1</accession>
<evidence type="ECO:0000256" key="2">
    <source>
        <dbReference type="SAM" id="SignalP"/>
    </source>
</evidence>
<dbReference type="AlphaFoldDB" id="A0A855GJZ1"/>
<gene>
    <name evidence="3" type="ORF">CW686_06105</name>
</gene>
<dbReference type="EMBL" id="PIXC01000011">
    <property type="protein sequence ID" value="PKE26239.1"/>
    <property type="molecule type" value="Genomic_DNA"/>
</dbReference>
<dbReference type="PROSITE" id="PS51257">
    <property type="entry name" value="PROKAR_LIPOPROTEIN"/>
    <property type="match status" value="1"/>
</dbReference>
<feature type="compositionally biased region" description="Basic and acidic residues" evidence="1">
    <location>
        <begin position="47"/>
        <end position="62"/>
    </location>
</feature>
<reference evidence="3 4" key="1">
    <citation type="submission" date="2017-12" db="EMBL/GenBank/DDBJ databases">
        <title>Genomics of Macrococcus caseolyticus.</title>
        <authorList>
            <person name="MacFadyen A.C."/>
            <person name="Paterson G.K."/>
        </authorList>
    </citation>
    <scope>NUCLEOTIDE SEQUENCE [LARGE SCALE GENOMIC DNA]</scope>
    <source>
        <strain evidence="3 4">5788_EF188</strain>
    </source>
</reference>
<evidence type="ECO:0000313" key="3">
    <source>
        <dbReference type="EMBL" id="PKE26239.1"/>
    </source>
</evidence>
<dbReference type="Proteomes" id="UP000233482">
    <property type="component" value="Unassembled WGS sequence"/>
</dbReference>
<feature type="signal peptide" evidence="2">
    <location>
        <begin position="1"/>
        <end position="18"/>
    </location>
</feature>
<feature type="compositionally biased region" description="Polar residues" evidence="1">
    <location>
        <begin position="153"/>
        <end position="165"/>
    </location>
</feature>
<feature type="compositionally biased region" description="Low complexity" evidence="1">
    <location>
        <begin position="120"/>
        <end position="136"/>
    </location>
</feature>
<evidence type="ECO:0008006" key="5">
    <source>
        <dbReference type="Google" id="ProtNLM"/>
    </source>
</evidence>
<feature type="region of interest" description="Disordered" evidence="1">
    <location>
        <begin position="25"/>
        <end position="165"/>
    </location>
</feature>
<sequence length="165" mass="17671">MKKQILTTIILMGLVSLAACNKESPREITTSVSDEPSEEILHKHKVKPDNKLTENAAKKIETAKQSVKSTRAAAKSEPITAEAPAIESSEEAATEAPVIESSEEAATEAPVEQLPEQTYPAEQQPVTQEPPTEQATDIPVTEEVAAPEATDSAEITPTETTEPVQ</sequence>